<evidence type="ECO:0000256" key="4">
    <source>
        <dbReference type="ARBA" id="ARBA00022777"/>
    </source>
</evidence>
<keyword evidence="6" id="KW-0479">Metal-binding</keyword>
<dbReference type="SUPFAM" id="SSF52540">
    <property type="entry name" value="P-loop containing nucleoside triphosphate hydrolases"/>
    <property type="match status" value="1"/>
</dbReference>
<evidence type="ECO:0000313" key="10">
    <source>
        <dbReference type="EMBL" id="PKW18120.1"/>
    </source>
</evidence>
<feature type="binding site" evidence="6">
    <location>
        <position position="205"/>
    </location>
    <ligand>
        <name>AMP</name>
        <dbReference type="ChEBI" id="CHEBI:456215"/>
    </ligand>
</feature>
<dbReference type="Pfam" id="PF00406">
    <property type="entry name" value="ADK"/>
    <property type="match status" value="1"/>
</dbReference>
<evidence type="ECO:0000256" key="7">
    <source>
        <dbReference type="RuleBase" id="RU003330"/>
    </source>
</evidence>
<dbReference type="HAMAP" id="MF_00235">
    <property type="entry name" value="Adenylate_kinase_Adk"/>
    <property type="match status" value="1"/>
</dbReference>
<sequence>MTMRPLLPDVVEGETKMPWTETSRTTAEANQDVPRRVILIGPPGAGKGTQTHTLATHLGVAHISTGDLFRRHVGGRTVLGERAQTFMVRGELVPNEITLATVRNRLAEGDAAGGFLLDGFPRTVEQAVFLQQLLRQSGTGIDAVLEMHVEEDEIVRRLAGRRTCRECGRSWHVEFDPPRAEGSCDACGGALAQRDDDREEAIRRRLDLYEQETRPLLDFFRERGLLVRIDARGPVAEVGERAISAVGTTDHSGRS</sequence>
<evidence type="ECO:0000256" key="3">
    <source>
        <dbReference type="ARBA" id="ARBA00022741"/>
    </source>
</evidence>
<dbReference type="NCBIfam" id="NF011100">
    <property type="entry name" value="PRK14527.1"/>
    <property type="match status" value="1"/>
</dbReference>
<dbReference type="Pfam" id="PF05191">
    <property type="entry name" value="ADK_lid"/>
    <property type="match status" value="1"/>
</dbReference>
<dbReference type="PRINTS" id="PR00094">
    <property type="entry name" value="ADENYLTKNASE"/>
</dbReference>
<dbReference type="GO" id="GO:0008270">
    <property type="term" value="F:zinc ion binding"/>
    <property type="evidence" value="ECO:0007669"/>
    <property type="project" value="UniProtKB-UniRule"/>
</dbReference>
<protein>
    <recommendedName>
        <fullName evidence="6 8">Adenylate kinase</fullName>
        <shortName evidence="6">AK</shortName>
        <ecNumber evidence="6 8">2.7.4.3</ecNumber>
    </recommendedName>
    <alternativeName>
        <fullName evidence="6">ATP-AMP transphosphorylase</fullName>
    </alternativeName>
    <alternativeName>
        <fullName evidence="6">ATP:AMP phosphotransferase</fullName>
    </alternativeName>
    <alternativeName>
        <fullName evidence="6">Adenylate monophosphate kinase</fullName>
    </alternativeName>
</protein>
<organism evidence="10 11">
    <name type="scientific">Saccharopolyspora spinosa</name>
    <dbReference type="NCBI Taxonomy" id="60894"/>
    <lineage>
        <taxon>Bacteria</taxon>
        <taxon>Bacillati</taxon>
        <taxon>Actinomycetota</taxon>
        <taxon>Actinomycetes</taxon>
        <taxon>Pseudonocardiales</taxon>
        <taxon>Pseudonocardiaceae</taxon>
        <taxon>Saccharopolyspora</taxon>
    </lineage>
</organism>
<evidence type="ECO:0000256" key="6">
    <source>
        <dbReference type="HAMAP-Rule" id="MF_00235"/>
    </source>
</evidence>
<feature type="binding site" evidence="6">
    <location>
        <position position="184"/>
    </location>
    <ligand>
        <name>Zn(2+)</name>
        <dbReference type="ChEBI" id="CHEBI:29105"/>
        <note>structural</note>
    </ligand>
</feature>
<dbReference type="EMBL" id="PJNB01000001">
    <property type="protein sequence ID" value="PKW18120.1"/>
    <property type="molecule type" value="Genomic_DNA"/>
</dbReference>
<dbReference type="PANTHER" id="PTHR23359">
    <property type="entry name" value="NUCLEOTIDE KINASE"/>
    <property type="match status" value="1"/>
</dbReference>
<gene>
    <name evidence="6" type="primary">adk</name>
    <name evidence="10" type="ORF">A8926_6182</name>
</gene>
<comment type="domain">
    <text evidence="6">Consists of three domains, a large central CORE domain and two small peripheral domains, NMPbind and LID, which undergo movements during catalysis. The LID domain closes over the site of phosphoryl transfer upon ATP binding. Assembling and dissambling the active center during each catalytic cycle provides an effective means to prevent ATP hydrolysis. Some bacteria have evolved a zinc-coordinating structure that stabilizes the LID domain.</text>
</comment>
<dbReference type="Gene3D" id="3.40.50.300">
    <property type="entry name" value="P-loop containing nucleotide triphosphate hydrolases"/>
    <property type="match status" value="1"/>
</dbReference>
<evidence type="ECO:0000256" key="2">
    <source>
        <dbReference type="ARBA" id="ARBA00022727"/>
    </source>
</evidence>
<feature type="region of interest" description="NMP" evidence="6">
    <location>
        <begin position="64"/>
        <end position="93"/>
    </location>
</feature>
<feature type="binding site" evidence="6">
    <location>
        <position position="70"/>
    </location>
    <ligand>
        <name>AMP</name>
        <dbReference type="ChEBI" id="CHEBI:456215"/>
    </ligand>
</feature>
<dbReference type="AlphaFoldDB" id="A0A2N3Y5C7"/>
<dbReference type="InterPro" id="IPR033690">
    <property type="entry name" value="Adenylat_kinase_CS"/>
</dbReference>
<dbReference type="GO" id="GO:0005524">
    <property type="term" value="F:ATP binding"/>
    <property type="evidence" value="ECO:0007669"/>
    <property type="project" value="UniProtKB-UniRule"/>
</dbReference>
<dbReference type="CDD" id="cd01428">
    <property type="entry name" value="ADK"/>
    <property type="match status" value="1"/>
</dbReference>
<keyword evidence="1 6" id="KW-0808">Transferase</keyword>
<dbReference type="GO" id="GO:0004017">
    <property type="term" value="F:AMP kinase activity"/>
    <property type="evidence" value="ECO:0007669"/>
    <property type="project" value="UniProtKB-UniRule"/>
</dbReference>
<keyword evidence="6" id="KW-0862">Zinc</keyword>
<feature type="binding site" evidence="6">
    <location>
        <position position="233"/>
    </location>
    <ligand>
        <name>ATP</name>
        <dbReference type="ChEBI" id="CHEBI:30616"/>
    </ligand>
</feature>
<dbReference type="PROSITE" id="PS00113">
    <property type="entry name" value="ADENYLATE_KINASE"/>
    <property type="match status" value="1"/>
</dbReference>
<dbReference type="InterPro" id="IPR007862">
    <property type="entry name" value="Adenylate_kinase_lid-dom"/>
</dbReference>
<feature type="region of interest" description="LID" evidence="6">
    <location>
        <begin position="160"/>
        <end position="197"/>
    </location>
</feature>
<name>A0A2N3Y5C7_SACSN</name>
<feature type="binding site" evidence="6">
    <location>
        <begin position="44"/>
        <end position="49"/>
    </location>
    <ligand>
        <name>ATP</name>
        <dbReference type="ChEBI" id="CHEBI:30616"/>
    </ligand>
</feature>
<feature type="binding site" evidence="6">
    <location>
        <begin position="119"/>
        <end position="122"/>
    </location>
    <ligand>
        <name>AMP</name>
        <dbReference type="ChEBI" id="CHEBI:456215"/>
    </ligand>
</feature>
<evidence type="ECO:0000256" key="1">
    <source>
        <dbReference type="ARBA" id="ARBA00022679"/>
    </source>
</evidence>
<dbReference type="InterPro" id="IPR027417">
    <property type="entry name" value="P-loop_NTPase"/>
</dbReference>
<dbReference type="STRING" id="994479.GCA_000194155_06828"/>
<evidence type="ECO:0000313" key="11">
    <source>
        <dbReference type="Proteomes" id="UP000233786"/>
    </source>
</evidence>
<feature type="binding site" evidence="6">
    <location>
        <position position="194"/>
    </location>
    <ligand>
        <name>AMP</name>
        <dbReference type="ChEBI" id="CHEBI:456215"/>
    </ligand>
</feature>
<comment type="caution">
    <text evidence="10">The sequence shown here is derived from an EMBL/GenBank/DDBJ whole genome shotgun (WGS) entry which is preliminary data.</text>
</comment>
<keyword evidence="11" id="KW-1185">Reference proteome</keyword>
<keyword evidence="6" id="KW-0963">Cytoplasm</keyword>
<dbReference type="InterPro" id="IPR006259">
    <property type="entry name" value="Adenyl_kin_sub"/>
</dbReference>
<feature type="binding site" evidence="6">
    <location>
        <position position="187"/>
    </location>
    <ligand>
        <name>Zn(2+)</name>
        <dbReference type="ChEBI" id="CHEBI:29105"/>
        <note>structural</note>
    </ligand>
</feature>
<keyword evidence="2 6" id="KW-0545">Nucleotide biosynthesis</keyword>
<dbReference type="NCBIfam" id="NF001380">
    <property type="entry name" value="PRK00279.1-2"/>
    <property type="match status" value="1"/>
</dbReference>
<feature type="binding site" evidence="6">
    <location>
        <begin position="91"/>
        <end position="93"/>
    </location>
    <ligand>
        <name>AMP</name>
        <dbReference type="ChEBI" id="CHEBI:456215"/>
    </ligand>
</feature>
<dbReference type="GO" id="GO:0005737">
    <property type="term" value="C:cytoplasm"/>
    <property type="evidence" value="ECO:0007669"/>
    <property type="project" value="UniProtKB-SubCell"/>
</dbReference>
<feature type="binding site" evidence="6">
    <location>
        <position position="65"/>
    </location>
    <ligand>
        <name>AMP</name>
        <dbReference type="ChEBI" id="CHEBI:456215"/>
    </ligand>
</feature>
<keyword evidence="4 6" id="KW-0418">Kinase</keyword>
<comment type="function">
    <text evidence="6">Catalyzes the reversible transfer of the terminal phosphate group between ATP and AMP. Plays an important role in cellular energy homeostasis and in adenine nucleotide metabolism.</text>
</comment>
<dbReference type="UniPathway" id="UPA00588">
    <property type="reaction ID" value="UER00649"/>
</dbReference>
<proteinExistence type="inferred from homology"/>
<dbReference type="FunFam" id="3.40.50.300:FF:000106">
    <property type="entry name" value="Adenylate kinase mitochondrial"/>
    <property type="match status" value="1"/>
</dbReference>
<dbReference type="NCBIfam" id="NF001381">
    <property type="entry name" value="PRK00279.1-3"/>
    <property type="match status" value="1"/>
</dbReference>
<feature type="binding site" evidence="6">
    <location>
        <position position="167"/>
    </location>
    <ligand>
        <name>Zn(2+)</name>
        <dbReference type="ChEBI" id="CHEBI:29105"/>
        <note>structural</note>
    </ligand>
</feature>
<evidence type="ECO:0000259" key="9">
    <source>
        <dbReference type="Pfam" id="PF05191"/>
    </source>
</evidence>
<keyword evidence="3 6" id="KW-0547">Nucleotide-binding</keyword>
<dbReference type="RefSeq" id="WP_275296496.1">
    <property type="nucleotide sequence ID" value="NZ_CP061007.1"/>
</dbReference>
<dbReference type="GO" id="GO:0044209">
    <property type="term" value="P:AMP salvage"/>
    <property type="evidence" value="ECO:0007669"/>
    <property type="project" value="UniProtKB-UniRule"/>
</dbReference>
<comment type="caution">
    <text evidence="6">Lacks conserved residue(s) required for the propagation of feature annotation.</text>
</comment>
<accession>A0A2N3Y5C7</accession>
<dbReference type="EC" id="2.7.4.3" evidence="6 8"/>
<keyword evidence="5 6" id="KW-0067">ATP-binding</keyword>
<reference evidence="10" key="1">
    <citation type="submission" date="2017-12" db="EMBL/GenBank/DDBJ databases">
        <title>Sequencing the genomes of 1000 Actinobacteria strains.</title>
        <authorList>
            <person name="Klenk H.-P."/>
        </authorList>
    </citation>
    <scope>NUCLEOTIDE SEQUENCE [LARGE SCALE GENOMIC DNA]</scope>
    <source>
        <strain evidence="10">DSM 44228</strain>
    </source>
</reference>
<dbReference type="InterPro" id="IPR036193">
    <property type="entry name" value="ADK_active_lid_dom_sf"/>
</dbReference>
<comment type="similarity">
    <text evidence="6 7">Belongs to the adenylate kinase family.</text>
</comment>
<comment type="subunit">
    <text evidence="6 8">Monomer.</text>
</comment>
<comment type="subcellular location">
    <subcellularLocation>
        <location evidence="6 8">Cytoplasm</location>
    </subcellularLocation>
</comment>
<comment type="pathway">
    <text evidence="6">Purine metabolism; AMP biosynthesis via salvage pathway; AMP from ADP: step 1/1.</text>
</comment>
<evidence type="ECO:0000256" key="8">
    <source>
        <dbReference type="RuleBase" id="RU003331"/>
    </source>
</evidence>
<feature type="domain" description="Adenylate kinase active site lid" evidence="9">
    <location>
        <begin position="161"/>
        <end position="196"/>
    </location>
</feature>
<comment type="catalytic activity">
    <reaction evidence="6 8">
        <text>AMP + ATP = 2 ADP</text>
        <dbReference type="Rhea" id="RHEA:12973"/>
        <dbReference type="ChEBI" id="CHEBI:30616"/>
        <dbReference type="ChEBI" id="CHEBI:456215"/>
        <dbReference type="ChEBI" id="CHEBI:456216"/>
        <dbReference type="EC" id="2.7.4.3"/>
    </reaction>
</comment>
<dbReference type="InterPro" id="IPR000850">
    <property type="entry name" value="Adenylat/UMP-CMP_kin"/>
</dbReference>
<dbReference type="NCBIfam" id="TIGR01351">
    <property type="entry name" value="adk"/>
    <property type="match status" value="1"/>
</dbReference>
<dbReference type="Proteomes" id="UP000233786">
    <property type="component" value="Unassembled WGS sequence"/>
</dbReference>
<feature type="binding site" evidence="6">
    <location>
        <position position="161"/>
    </location>
    <ligand>
        <name>ATP</name>
        <dbReference type="ChEBI" id="CHEBI:30616"/>
    </ligand>
</feature>
<feature type="binding site" evidence="6">
    <location>
        <position position="164"/>
    </location>
    <ligand>
        <name>Zn(2+)</name>
        <dbReference type="ChEBI" id="CHEBI:29105"/>
        <note>structural</note>
    </ligand>
</feature>
<evidence type="ECO:0000256" key="5">
    <source>
        <dbReference type="ARBA" id="ARBA00022840"/>
    </source>
</evidence>
<feature type="binding site" evidence="6">
    <location>
        <position position="126"/>
    </location>
    <ligand>
        <name>AMP</name>
        <dbReference type="ChEBI" id="CHEBI:456215"/>
    </ligand>
</feature>
<dbReference type="SUPFAM" id="SSF57774">
    <property type="entry name" value="Microbial and mitochondrial ADK, insert 'zinc finger' domain"/>
    <property type="match status" value="1"/>
</dbReference>